<reference evidence="8" key="2">
    <citation type="journal article" date="2020" name="Microorganisms">
        <title>Osmotic Adaptation and Compatible Solute Biosynthesis of Phototrophic Bacteria as Revealed from Genome Analyses.</title>
        <authorList>
            <person name="Imhoff J.F."/>
            <person name="Rahn T."/>
            <person name="Kunzel S."/>
            <person name="Keller A."/>
            <person name="Neulinger S.C."/>
        </authorList>
    </citation>
    <scope>NUCLEOTIDE SEQUENCE</scope>
    <source>
        <strain evidence="8">DSM 4395</strain>
    </source>
</reference>
<keyword evidence="5" id="KW-0234">DNA repair</keyword>
<evidence type="ECO:0000256" key="1">
    <source>
        <dbReference type="ARBA" id="ARBA00001286"/>
    </source>
</evidence>
<keyword evidence="3" id="KW-0808">Transferase</keyword>
<reference evidence="8" key="1">
    <citation type="submission" date="2017-05" db="EMBL/GenBank/DDBJ databases">
        <authorList>
            <person name="Imhoff J.F."/>
            <person name="Rahn T."/>
            <person name="Kuenzel S."/>
            <person name="Neulinger S.C."/>
        </authorList>
    </citation>
    <scope>NUCLEOTIDE SEQUENCE</scope>
    <source>
        <strain evidence="8">DSM 4395</strain>
    </source>
</reference>
<dbReference type="SUPFAM" id="SSF46767">
    <property type="entry name" value="Methylated DNA-protein cysteine methyltransferase, C-terminal domain"/>
    <property type="match status" value="1"/>
</dbReference>
<evidence type="ECO:0000313" key="8">
    <source>
        <dbReference type="EMBL" id="MBK5931530.1"/>
    </source>
</evidence>
<dbReference type="InterPro" id="IPR001497">
    <property type="entry name" value="MethylDNA_cys_MeTrfase_AS"/>
</dbReference>
<keyword evidence="2" id="KW-0489">Methyltransferase</keyword>
<keyword evidence="9" id="KW-1185">Reference proteome</keyword>
<evidence type="ECO:0000313" key="9">
    <source>
        <dbReference type="Proteomes" id="UP001296967"/>
    </source>
</evidence>
<gene>
    <name evidence="8" type="ORF">CCR82_13635</name>
</gene>
<protein>
    <recommendedName>
        <fullName evidence="7">Methylated-DNA-[protein]-cysteine S-methyltransferase DNA binding domain-containing protein</fullName>
    </recommendedName>
</protein>
<dbReference type="NCBIfam" id="TIGR00589">
    <property type="entry name" value="ogt"/>
    <property type="match status" value="1"/>
</dbReference>
<dbReference type="Pfam" id="PF01035">
    <property type="entry name" value="DNA_binding_1"/>
    <property type="match status" value="1"/>
</dbReference>
<dbReference type="AlphaFoldDB" id="A0AAJ0XHC3"/>
<dbReference type="PANTHER" id="PTHR10815:SF13">
    <property type="entry name" value="METHYLATED-DNA--PROTEIN-CYSTEINE METHYLTRANSFERASE"/>
    <property type="match status" value="1"/>
</dbReference>
<evidence type="ECO:0000256" key="6">
    <source>
        <dbReference type="ARBA" id="ARBA00049348"/>
    </source>
</evidence>
<dbReference type="Proteomes" id="UP001296967">
    <property type="component" value="Unassembled WGS sequence"/>
</dbReference>
<comment type="catalytic activity">
    <reaction evidence="6">
        <text>a 6-O-methyl-2'-deoxyguanosine in DNA + L-cysteinyl-[protein] = S-methyl-L-cysteinyl-[protein] + a 2'-deoxyguanosine in DNA</text>
        <dbReference type="Rhea" id="RHEA:24000"/>
        <dbReference type="Rhea" id="RHEA-COMP:10131"/>
        <dbReference type="Rhea" id="RHEA-COMP:10132"/>
        <dbReference type="Rhea" id="RHEA-COMP:11367"/>
        <dbReference type="Rhea" id="RHEA-COMP:11368"/>
        <dbReference type="ChEBI" id="CHEBI:29950"/>
        <dbReference type="ChEBI" id="CHEBI:82612"/>
        <dbReference type="ChEBI" id="CHEBI:85445"/>
        <dbReference type="ChEBI" id="CHEBI:85448"/>
        <dbReference type="EC" id="2.1.1.63"/>
    </reaction>
</comment>
<name>A0AAJ0XHC3_HALSE</name>
<dbReference type="CDD" id="cd06445">
    <property type="entry name" value="ATase"/>
    <property type="match status" value="1"/>
</dbReference>
<evidence type="ECO:0000256" key="5">
    <source>
        <dbReference type="ARBA" id="ARBA00023204"/>
    </source>
</evidence>
<comment type="catalytic activity">
    <reaction evidence="1">
        <text>a 4-O-methyl-thymidine in DNA + L-cysteinyl-[protein] = a thymidine in DNA + S-methyl-L-cysteinyl-[protein]</text>
        <dbReference type="Rhea" id="RHEA:53428"/>
        <dbReference type="Rhea" id="RHEA-COMP:10131"/>
        <dbReference type="Rhea" id="RHEA-COMP:10132"/>
        <dbReference type="Rhea" id="RHEA-COMP:13555"/>
        <dbReference type="Rhea" id="RHEA-COMP:13556"/>
        <dbReference type="ChEBI" id="CHEBI:29950"/>
        <dbReference type="ChEBI" id="CHEBI:82612"/>
        <dbReference type="ChEBI" id="CHEBI:137386"/>
        <dbReference type="ChEBI" id="CHEBI:137387"/>
        <dbReference type="EC" id="2.1.1.63"/>
    </reaction>
</comment>
<feature type="domain" description="Methylated-DNA-[protein]-cysteine S-methyltransferase DNA binding" evidence="7">
    <location>
        <begin position="76"/>
        <end position="157"/>
    </location>
</feature>
<comment type="caution">
    <text evidence="8">The sequence shown here is derived from an EMBL/GenBank/DDBJ whole genome shotgun (WGS) entry which is preliminary data.</text>
</comment>
<dbReference type="InterPro" id="IPR036388">
    <property type="entry name" value="WH-like_DNA-bd_sf"/>
</dbReference>
<dbReference type="InterPro" id="IPR036217">
    <property type="entry name" value="MethylDNA_cys_MeTrfase_DNAb"/>
</dbReference>
<dbReference type="InterPro" id="IPR014048">
    <property type="entry name" value="MethylDNA_cys_MeTrfase_DNA-bd"/>
</dbReference>
<proteinExistence type="predicted"/>
<dbReference type="Gene3D" id="1.10.10.10">
    <property type="entry name" value="Winged helix-like DNA-binding domain superfamily/Winged helix DNA-binding domain"/>
    <property type="match status" value="1"/>
</dbReference>
<evidence type="ECO:0000256" key="2">
    <source>
        <dbReference type="ARBA" id="ARBA00022603"/>
    </source>
</evidence>
<dbReference type="InterPro" id="IPR036631">
    <property type="entry name" value="MGMT_N_sf"/>
</dbReference>
<accession>A0AAJ0XHC3</accession>
<organism evidence="8 9">
    <name type="scientific">Halochromatium salexigens</name>
    <name type="common">Chromatium salexigens</name>
    <dbReference type="NCBI Taxonomy" id="49447"/>
    <lineage>
        <taxon>Bacteria</taxon>
        <taxon>Pseudomonadati</taxon>
        <taxon>Pseudomonadota</taxon>
        <taxon>Gammaproteobacteria</taxon>
        <taxon>Chromatiales</taxon>
        <taxon>Chromatiaceae</taxon>
        <taxon>Halochromatium</taxon>
    </lineage>
</organism>
<dbReference type="GO" id="GO:0032259">
    <property type="term" value="P:methylation"/>
    <property type="evidence" value="ECO:0007669"/>
    <property type="project" value="UniProtKB-KW"/>
</dbReference>
<dbReference type="EMBL" id="NHSF01000066">
    <property type="protein sequence ID" value="MBK5931530.1"/>
    <property type="molecule type" value="Genomic_DNA"/>
</dbReference>
<sequence length="167" mass="18375">MNYSEVATPFGILGVRWRGQRLSRVLLAPDLEDSGSGRIGARRVATAPAWLRTEFEAYFADPRYRFQCAVEPAGTDFQRRVWTLIAAIPAGQPRTYGALARELESSARAVGHACRANPIPLRIPCHRVVAANGLGGFAGDRGGRLLRIKRWLLAHEAEALVPDEADR</sequence>
<dbReference type="GO" id="GO:0006281">
    <property type="term" value="P:DNA repair"/>
    <property type="evidence" value="ECO:0007669"/>
    <property type="project" value="UniProtKB-KW"/>
</dbReference>
<evidence type="ECO:0000256" key="3">
    <source>
        <dbReference type="ARBA" id="ARBA00022679"/>
    </source>
</evidence>
<dbReference type="PANTHER" id="PTHR10815">
    <property type="entry name" value="METHYLATED-DNA--PROTEIN-CYSTEINE METHYLTRANSFERASE"/>
    <property type="match status" value="1"/>
</dbReference>
<dbReference type="GO" id="GO:0003908">
    <property type="term" value="F:methylated-DNA-[protein]-cysteine S-methyltransferase activity"/>
    <property type="evidence" value="ECO:0007669"/>
    <property type="project" value="UniProtKB-EC"/>
</dbReference>
<dbReference type="PROSITE" id="PS00374">
    <property type="entry name" value="MGMT"/>
    <property type="match status" value="1"/>
</dbReference>
<dbReference type="RefSeq" id="WP_201246369.1">
    <property type="nucleotide sequence ID" value="NZ_NHSF01000066.1"/>
</dbReference>
<evidence type="ECO:0000256" key="4">
    <source>
        <dbReference type="ARBA" id="ARBA00022763"/>
    </source>
</evidence>
<keyword evidence="4" id="KW-0227">DNA damage</keyword>
<dbReference type="SUPFAM" id="SSF53155">
    <property type="entry name" value="Methylated DNA-protein cysteine methyltransferase domain"/>
    <property type="match status" value="1"/>
</dbReference>
<evidence type="ECO:0000259" key="7">
    <source>
        <dbReference type="Pfam" id="PF01035"/>
    </source>
</evidence>